<dbReference type="SUPFAM" id="SSF54637">
    <property type="entry name" value="Thioesterase/thiol ester dehydrase-isomerase"/>
    <property type="match status" value="1"/>
</dbReference>
<dbReference type="CDD" id="cd00586">
    <property type="entry name" value="4HBT"/>
    <property type="match status" value="1"/>
</dbReference>
<evidence type="ECO:0000256" key="1">
    <source>
        <dbReference type="ARBA" id="ARBA00005953"/>
    </source>
</evidence>
<sequence length="147" mass="16164">MSKPQPAHRSAFGVFRSITTRWMDNDVYGHVNNVTYYSYFDTAVNGFLIDQGLLDIGCGKAIGLVVDTGCSYFASIAFPDEIEIGFKVARLGNSSVRYELGVFRKGEDIAVAQGHFVHVYVDRETRQPIGLEKRARAILEAVSPAAG</sequence>
<comment type="similarity">
    <text evidence="1">Belongs to the 4-hydroxybenzoyl-CoA thioesterase family.</text>
</comment>
<dbReference type="InterPro" id="IPR050563">
    <property type="entry name" value="4-hydroxybenzoyl-CoA_TE"/>
</dbReference>
<dbReference type="Pfam" id="PF13279">
    <property type="entry name" value="4HBT_2"/>
    <property type="match status" value="1"/>
</dbReference>
<gene>
    <name evidence="3" type="ORF">H0A68_14080</name>
</gene>
<dbReference type="InterPro" id="IPR029069">
    <property type="entry name" value="HotDog_dom_sf"/>
</dbReference>
<evidence type="ECO:0000313" key="3">
    <source>
        <dbReference type="EMBL" id="NYT38011.1"/>
    </source>
</evidence>
<evidence type="ECO:0000256" key="2">
    <source>
        <dbReference type="ARBA" id="ARBA00022801"/>
    </source>
</evidence>
<protein>
    <submittedName>
        <fullName evidence="3">Acyl-CoA thioesterase</fullName>
    </submittedName>
</protein>
<accession>A0A853FHU5</accession>
<reference evidence="3 4" key="1">
    <citation type="submission" date="2020-07" db="EMBL/GenBank/DDBJ databases">
        <title>Taxonomic revisions and descriptions of new bacterial species based on genomic comparisons in the high-G+C-content subgroup of the family Alcaligenaceae.</title>
        <authorList>
            <person name="Szabo A."/>
            <person name="Felfoldi T."/>
        </authorList>
    </citation>
    <scope>NUCLEOTIDE SEQUENCE [LARGE SCALE GENOMIC DNA]</scope>
    <source>
        <strain evidence="3 4">DSM 25264</strain>
    </source>
</reference>
<dbReference type="Proteomes" id="UP000580517">
    <property type="component" value="Unassembled WGS sequence"/>
</dbReference>
<keyword evidence="4" id="KW-1185">Reference proteome</keyword>
<dbReference type="AlphaFoldDB" id="A0A853FHU5"/>
<organism evidence="3 4">
    <name type="scientific">Allopusillimonas soli</name>
    <dbReference type="NCBI Taxonomy" id="659016"/>
    <lineage>
        <taxon>Bacteria</taxon>
        <taxon>Pseudomonadati</taxon>
        <taxon>Pseudomonadota</taxon>
        <taxon>Betaproteobacteria</taxon>
        <taxon>Burkholderiales</taxon>
        <taxon>Alcaligenaceae</taxon>
        <taxon>Allopusillimonas</taxon>
    </lineage>
</organism>
<dbReference type="PANTHER" id="PTHR31793:SF27">
    <property type="entry name" value="NOVEL THIOESTERASE SUPERFAMILY DOMAIN AND SAPOSIN A-TYPE DOMAIN CONTAINING PROTEIN (0610012H03RIK)"/>
    <property type="match status" value="1"/>
</dbReference>
<evidence type="ECO:0000313" key="4">
    <source>
        <dbReference type="Proteomes" id="UP000580517"/>
    </source>
</evidence>
<dbReference type="PANTHER" id="PTHR31793">
    <property type="entry name" value="4-HYDROXYBENZOYL-COA THIOESTERASE FAMILY MEMBER"/>
    <property type="match status" value="1"/>
</dbReference>
<dbReference type="EMBL" id="JACCEW010000004">
    <property type="protein sequence ID" value="NYT38011.1"/>
    <property type="molecule type" value="Genomic_DNA"/>
</dbReference>
<dbReference type="GO" id="GO:0047617">
    <property type="term" value="F:fatty acyl-CoA hydrolase activity"/>
    <property type="evidence" value="ECO:0007669"/>
    <property type="project" value="TreeGrafter"/>
</dbReference>
<name>A0A853FHU5_9BURK</name>
<proteinExistence type="inferred from homology"/>
<dbReference type="Gene3D" id="3.10.129.10">
    <property type="entry name" value="Hotdog Thioesterase"/>
    <property type="match status" value="1"/>
</dbReference>
<comment type="caution">
    <text evidence="3">The sequence shown here is derived from an EMBL/GenBank/DDBJ whole genome shotgun (WGS) entry which is preliminary data.</text>
</comment>
<dbReference type="OrthoDB" id="9799036at2"/>
<keyword evidence="2" id="KW-0378">Hydrolase</keyword>
<dbReference type="RefSeq" id="WP_129969957.1">
    <property type="nucleotide sequence ID" value="NZ_JACCEW010000004.1"/>
</dbReference>